<reference evidence="10 11" key="1">
    <citation type="journal article" date="2012" name="PLoS ONE">
        <title>Complete Genome and Transcriptomes of Streptococcus parasanguinis FW213: Phylogenic Relations and Potential Virulence Mechanisms.</title>
        <authorList>
            <person name="Geng J."/>
            <person name="Chiu C.H."/>
            <person name="Tang P."/>
            <person name="Chen Y."/>
            <person name="Shieh H.R."/>
            <person name="Hu S."/>
            <person name="Chen Y.Y."/>
        </authorList>
    </citation>
    <scope>NUCLEOTIDE SEQUENCE [LARGE SCALE GENOMIC DNA]</scope>
    <source>
        <strain evidence="10 11">FW213</strain>
    </source>
</reference>
<dbReference type="InterPro" id="IPR030678">
    <property type="entry name" value="Peptide/Ni-bd"/>
</dbReference>
<feature type="chain" id="PRO_5039001237" evidence="8">
    <location>
        <begin position="25"/>
        <end position="661"/>
    </location>
</feature>
<keyword evidence="5" id="KW-0571">Peptide transport</keyword>
<dbReference type="KEGG" id="scf:Spaf_0362"/>
<organism evidence="10 11">
    <name type="scientific">Streptococcus parasanguinis FW213</name>
    <dbReference type="NCBI Taxonomy" id="1114965"/>
    <lineage>
        <taxon>Bacteria</taxon>
        <taxon>Bacillati</taxon>
        <taxon>Bacillota</taxon>
        <taxon>Bacilli</taxon>
        <taxon>Lactobacillales</taxon>
        <taxon>Streptococcaceae</taxon>
        <taxon>Streptococcus</taxon>
    </lineage>
</organism>
<comment type="similarity">
    <text evidence="2">Belongs to the bacterial solute-binding protein 5 family.</text>
</comment>
<dbReference type="PANTHER" id="PTHR30290:SF10">
    <property type="entry name" value="PERIPLASMIC OLIGOPEPTIDE-BINDING PROTEIN-RELATED"/>
    <property type="match status" value="1"/>
</dbReference>
<evidence type="ECO:0000256" key="7">
    <source>
        <dbReference type="SAM" id="MobiDB-lite"/>
    </source>
</evidence>
<proteinExistence type="inferred from homology"/>
<dbReference type="eggNOG" id="COG4166">
    <property type="taxonomic scope" value="Bacteria"/>
</dbReference>
<keyword evidence="6" id="KW-0653">Protein transport</keyword>
<comment type="subcellular location">
    <subcellularLocation>
        <location evidence="1">Cell membrane</location>
        <topology evidence="1">Lipid-anchor</topology>
    </subcellularLocation>
</comment>
<evidence type="ECO:0000256" key="4">
    <source>
        <dbReference type="ARBA" id="ARBA00022729"/>
    </source>
</evidence>
<dbReference type="Gene3D" id="3.40.190.10">
    <property type="entry name" value="Periplasmic binding protein-like II"/>
    <property type="match status" value="1"/>
</dbReference>
<dbReference type="HOGENOM" id="CLU_026497_0_0_9"/>
<protein>
    <submittedName>
        <fullName evidence="10">AliA protein</fullName>
    </submittedName>
</protein>
<dbReference type="PaxDb" id="1114965-Spaf_0362"/>
<dbReference type="PROSITE" id="PS51257">
    <property type="entry name" value="PROKAR_LIPOPROTEIN"/>
    <property type="match status" value="1"/>
</dbReference>
<evidence type="ECO:0000313" key="10">
    <source>
        <dbReference type="EMBL" id="AFJ25380.1"/>
    </source>
</evidence>
<dbReference type="Proteomes" id="UP000002865">
    <property type="component" value="Chromosome"/>
</dbReference>
<feature type="region of interest" description="Disordered" evidence="7">
    <location>
        <begin position="638"/>
        <end position="661"/>
    </location>
</feature>
<dbReference type="GO" id="GO:0015031">
    <property type="term" value="P:protein transport"/>
    <property type="evidence" value="ECO:0007669"/>
    <property type="project" value="UniProtKB-KW"/>
</dbReference>
<dbReference type="Gene3D" id="3.90.76.10">
    <property type="entry name" value="Dipeptide-binding Protein, Domain 1"/>
    <property type="match status" value="1"/>
</dbReference>
<dbReference type="EMBL" id="CP003122">
    <property type="protein sequence ID" value="AFJ25380.1"/>
    <property type="molecule type" value="Genomic_DNA"/>
</dbReference>
<dbReference type="AlphaFoldDB" id="I1ZK06"/>
<evidence type="ECO:0000256" key="3">
    <source>
        <dbReference type="ARBA" id="ARBA00022448"/>
    </source>
</evidence>
<dbReference type="GO" id="GO:1904680">
    <property type="term" value="F:peptide transmembrane transporter activity"/>
    <property type="evidence" value="ECO:0007669"/>
    <property type="project" value="TreeGrafter"/>
</dbReference>
<dbReference type="Pfam" id="PF00496">
    <property type="entry name" value="SBP_bac_5"/>
    <property type="match status" value="1"/>
</dbReference>
<dbReference type="GO" id="GO:0015833">
    <property type="term" value="P:peptide transport"/>
    <property type="evidence" value="ECO:0007669"/>
    <property type="project" value="UniProtKB-KW"/>
</dbReference>
<evidence type="ECO:0000256" key="1">
    <source>
        <dbReference type="ARBA" id="ARBA00004193"/>
    </source>
</evidence>
<dbReference type="InterPro" id="IPR039424">
    <property type="entry name" value="SBP_5"/>
</dbReference>
<dbReference type="Gene3D" id="3.10.105.10">
    <property type="entry name" value="Dipeptide-binding Protein, Domain 3"/>
    <property type="match status" value="1"/>
</dbReference>
<dbReference type="InterPro" id="IPR023765">
    <property type="entry name" value="SBP_5_CS"/>
</dbReference>
<sequence length="661" mass="73094">MIYMNKGKVLLATSALLLSAGVLAACSGGKSGSSGDQTFSYVYTQDPDTLDYSISNKKSTSEFTGNAIDGLLEVDKYGNLIPSLAKDWTVSKDGLTYTYKLRKGVKWMTSEGEEYGEVKAQDFVTGLKHAADKKSQAIYLVQKSVKGLDDYVSGKTSDFSTVGVKAIDDYTVQYTLSQPESFWNSKTTMGILMPVNEEFLKSKGDDYGQGTSPSSILYCGPYLIKSITSKSSATLEKNPTYWDADNVKIGKVKLTYYDGQDSESLIRGFDKGDYTVARVFPSGSNYKSVEKKHKDDIVFSDQGSSTYNLSFNIDRQSYEITAKTTDAQKTSTKKAILNKDFRQSIMFAFNRKAYVAQANGEAAANKVIRNTFTPPNFVQINGQQFGDAVEKDLEAYGDEWKGVSVADGKDTLYNPTKAKEEFAKAKADLQAQGVEFPIHLDLPTSSTYTEGIKQAQSFKQSIESTLGAENIVIDLKMISDDDLQRVTYFAENASQQDWDLNNNLGWGPDYTDPSSYINITSGKSGENANAYFGFDAGTNNAAAKAAGFDEYDQLIEDAQKETTDVNKRYEKYAAAQAWLTDSALLIPIHSDGASPGVRKTVPYSAAFAWTGHKGQSFNYKYLEVQDKVVSAKDYDKARDQWKKEKEKSNKKAQEELEKHVK</sequence>
<feature type="domain" description="Solute-binding protein family 5" evidence="9">
    <location>
        <begin position="80"/>
        <end position="526"/>
    </location>
</feature>
<evidence type="ECO:0000256" key="5">
    <source>
        <dbReference type="ARBA" id="ARBA00022856"/>
    </source>
</evidence>
<dbReference type="InterPro" id="IPR000914">
    <property type="entry name" value="SBP_5_dom"/>
</dbReference>
<evidence type="ECO:0000313" key="11">
    <source>
        <dbReference type="Proteomes" id="UP000002865"/>
    </source>
</evidence>
<evidence type="ECO:0000256" key="8">
    <source>
        <dbReference type="SAM" id="SignalP"/>
    </source>
</evidence>
<gene>
    <name evidence="10" type="primary">aliA</name>
    <name evidence="10" type="ORF">Spaf_0362</name>
</gene>
<feature type="signal peptide" evidence="8">
    <location>
        <begin position="1"/>
        <end position="24"/>
    </location>
</feature>
<keyword evidence="4 8" id="KW-0732">Signal</keyword>
<dbReference type="GO" id="GO:0042597">
    <property type="term" value="C:periplasmic space"/>
    <property type="evidence" value="ECO:0007669"/>
    <property type="project" value="UniProtKB-ARBA"/>
</dbReference>
<dbReference type="STRING" id="1114965.Spaf_0362"/>
<evidence type="ECO:0000259" key="9">
    <source>
        <dbReference type="Pfam" id="PF00496"/>
    </source>
</evidence>
<evidence type="ECO:0000256" key="6">
    <source>
        <dbReference type="ARBA" id="ARBA00022927"/>
    </source>
</evidence>
<dbReference type="GO" id="GO:0043190">
    <property type="term" value="C:ATP-binding cassette (ABC) transporter complex"/>
    <property type="evidence" value="ECO:0007669"/>
    <property type="project" value="InterPro"/>
</dbReference>
<evidence type="ECO:0000256" key="2">
    <source>
        <dbReference type="ARBA" id="ARBA00005695"/>
    </source>
</evidence>
<accession>I1ZK06</accession>
<dbReference type="PANTHER" id="PTHR30290">
    <property type="entry name" value="PERIPLASMIC BINDING COMPONENT OF ABC TRANSPORTER"/>
    <property type="match status" value="1"/>
</dbReference>
<name>I1ZK06_STRPA</name>
<dbReference type="PIRSF" id="PIRSF002741">
    <property type="entry name" value="MppA"/>
    <property type="match status" value="1"/>
</dbReference>
<dbReference type="SUPFAM" id="SSF53850">
    <property type="entry name" value="Periplasmic binding protein-like II"/>
    <property type="match status" value="1"/>
</dbReference>
<dbReference type="PATRIC" id="fig|1114965.3.peg.348"/>
<keyword evidence="3" id="KW-0813">Transport</keyword>
<dbReference type="CDD" id="cd08504">
    <property type="entry name" value="PBP2_OppA"/>
    <property type="match status" value="1"/>
</dbReference>
<dbReference type="PROSITE" id="PS01040">
    <property type="entry name" value="SBP_BACTERIAL_5"/>
    <property type="match status" value="1"/>
</dbReference>